<sequence>MVNVSHLGPKDRVTLYPFGYHEMSASAFHALVAYDYDRSF</sequence>
<comment type="caution">
    <text evidence="1">The sequence shown here is derived from an EMBL/GenBank/DDBJ whole genome shotgun (WGS) entry which is preliminary data.</text>
</comment>
<gene>
    <name evidence="1" type="ORF">HMPREF0454_02696</name>
</gene>
<organism evidence="1 2">
    <name type="scientific">Hafnia alvei ATCC 51873</name>
    <dbReference type="NCBI Taxonomy" id="1002364"/>
    <lineage>
        <taxon>Bacteria</taxon>
        <taxon>Pseudomonadati</taxon>
        <taxon>Pseudomonadota</taxon>
        <taxon>Gammaproteobacteria</taxon>
        <taxon>Enterobacterales</taxon>
        <taxon>Hafniaceae</taxon>
        <taxon>Hafnia</taxon>
    </lineage>
</organism>
<protein>
    <submittedName>
        <fullName evidence="1">Uncharacterized protein</fullName>
    </submittedName>
</protein>
<dbReference type="EMBL" id="AGCI01000063">
    <property type="protein sequence ID" value="EHM41777.1"/>
    <property type="molecule type" value="Genomic_DNA"/>
</dbReference>
<evidence type="ECO:0000313" key="2">
    <source>
        <dbReference type="Proteomes" id="UP000005959"/>
    </source>
</evidence>
<dbReference type="AlphaFoldDB" id="G9Y810"/>
<dbReference type="PATRIC" id="fig|1002364.3.peg.2424"/>
<name>G9Y810_HAFAL</name>
<reference evidence="1 2" key="1">
    <citation type="submission" date="2011-08" db="EMBL/GenBank/DDBJ databases">
        <authorList>
            <person name="Weinstock G."/>
            <person name="Sodergren E."/>
            <person name="Clifton S."/>
            <person name="Fulton L."/>
            <person name="Fulton B."/>
            <person name="Courtney L."/>
            <person name="Fronick C."/>
            <person name="Harrison M."/>
            <person name="Strong C."/>
            <person name="Farmer C."/>
            <person name="Delahaunty K."/>
            <person name="Markovic C."/>
            <person name="Hall O."/>
            <person name="Minx P."/>
            <person name="Tomlinson C."/>
            <person name="Mitreva M."/>
            <person name="Hou S."/>
            <person name="Chen J."/>
            <person name="Wollam A."/>
            <person name="Pepin K.H."/>
            <person name="Johnson M."/>
            <person name="Bhonagiri V."/>
            <person name="Zhang X."/>
            <person name="Suruliraj S."/>
            <person name="Warren W."/>
            <person name="Chinwalla A."/>
            <person name="Mardis E.R."/>
            <person name="Wilson R.K."/>
        </authorList>
    </citation>
    <scope>NUCLEOTIDE SEQUENCE [LARGE SCALE GENOMIC DNA]</scope>
    <source>
        <strain evidence="1 2">ATCC 51873</strain>
    </source>
</reference>
<evidence type="ECO:0000313" key="1">
    <source>
        <dbReference type="EMBL" id="EHM41777.1"/>
    </source>
</evidence>
<dbReference type="Proteomes" id="UP000005959">
    <property type="component" value="Unassembled WGS sequence"/>
</dbReference>
<accession>G9Y810</accession>
<dbReference type="HOGENOM" id="CLU_3290479_0_0_6"/>
<proteinExistence type="predicted"/>